<protein>
    <recommendedName>
        <fullName evidence="3">FlgD Ig-like domain-containing protein</fullName>
    </recommendedName>
</protein>
<comment type="caution">
    <text evidence="2">The sequence shown here is derived from an EMBL/GenBank/DDBJ whole genome shotgun (WGS) entry which is preliminary data.</text>
</comment>
<gene>
    <name evidence="2" type="ORF">LDC_2944</name>
</gene>
<proteinExistence type="predicted"/>
<feature type="region of interest" description="Disordered" evidence="1">
    <location>
        <begin position="42"/>
        <end position="61"/>
    </location>
</feature>
<feature type="compositionally biased region" description="Polar residues" evidence="1">
    <location>
        <begin position="43"/>
        <end position="57"/>
    </location>
</feature>
<reference evidence="2" key="1">
    <citation type="submission" date="2010-07" db="EMBL/GenBank/DDBJ databases">
        <authorList>
            <consortium name="CONSOLIDER consortium CSD2007-00005"/>
            <person name="Guazzaroni M.-E."/>
            <person name="Richter M."/>
            <person name="Garcia-Salamanca A."/>
            <person name="Yarza P."/>
            <person name="Ferrer M."/>
        </authorList>
    </citation>
    <scope>NUCLEOTIDE SEQUENCE</scope>
</reference>
<evidence type="ECO:0000313" key="2">
    <source>
        <dbReference type="EMBL" id="EFK95035.1"/>
    </source>
</evidence>
<organism evidence="2">
    <name type="scientific">sediment metagenome</name>
    <dbReference type="NCBI Taxonomy" id="749907"/>
    <lineage>
        <taxon>unclassified sequences</taxon>
        <taxon>metagenomes</taxon>
        <taxon>ecological metagenomes</taxon>
    </lineage>
</organism>
<evidence type="ECO:0008006" key="3">
    <source>
        <dbReference type="Google" id="ProtNLM"/>
    </source>
</evidence>
<dbReference type="NCBIfam" id="TIGR04183">
    <property type="entry name" value="Por_Secre_tail"/>
    <property type="match status" value="1"/>
</dbReference>
<dbReference type="Gene3D" id="2.60.40.4070">
    <property type="match status" value="1"/>
</dbReference>
<dbReference type="AlphaFoldDB" id="D9PN15"/>
<accession>D9PN15</accession>
<evidence type="ECO:0000256" key="1">
    <source>
        <dbReference type="SAM" id="MobiDB-lite"/>
    </source>
</evidence>
<name>D9PN15_9ZZZZ</name>
<reference evidence="2" key="2">
    <citation type="journal article" date="2011" name="Microb. Ecol.">
        <title>Taxonomic and Functional Metagenomic Profiling of the Microbial Community in the Anoxic Sediment of a Sub-saline Shallow Lake (Laguna de Carrizo, Central Spain).</title>
        <authorList>
            <person name="Ferrer M."/>
            <person name="Guazzaroni M.E."/>
            <person name="Richter M."/>
            <person name="Garcia-Salamanca A."/>
            <person name="Yarza P."/>
            <person name="Suarez-Suarez A."/>
            <person name="Solano J."/>
            <person name="Alcaide M."/>
            <person name="van Dillewijn P."/>
            <person name="Molina-Henares M.A."/>
            <person name="Lopez-Cortes N."/>
            <person name="Al-Ramahi Y."/>
            <person name="Guerrero C."/>
            <person name="Acosta A."/>
            <person name="de Eugenio L.I."/>
            <person name="Martinez V."/>
            <person name="Marques S."/>
            <person name="Rojo F."/>
            <person name="Santero E."/>
            <person name="Genilloud O."/>
            <person name="Perez-Perez J."/>
            <person name="Rossello-Mora R."/>
            <person name="Ramos J.L."/>
        </authorList>
    </citation>
    <scope>NUCLEOTIDE SEQUENCE</scope>
</reference>
<dbReference type="EMBL" id="ADZX01000910">
    <property type="protein sequence ID" value="EFK95035.1"/>
    <property type="molecule type" value="Genomic_DNA"/>
</dbReference>
<dbReference type="InterPro" id="IPR026444">
    <property type="entry name" value="Secre_tail"/>
</dbReference>
<sequence length="92" mass="10110">MVTPNPITFKKAINNTIKFFNLTKNATIKIYAIDGQLVKTLEPGTTENDGTSGNASWNGKDEKGNDITMGVYIYYISDPDGHKKRGKIGVTK</sequence>